<dbReference type="InterPro" id="IPR036055">
    <property type="entry name" value="LDL_receptor-like_sf"/>
</dbReference>
<dbReference type="GO" id="GO:0006897">
    <property type="term" value="P:endocytosis"/>
    <property type="evidence" value="ECO:0007669"/>
    <property type="project" value="UniProtKB-KW"/>
</dbReference>
<dbReference type="InterPro" id="IPR051221">
    <property type="entry name" value="LDLR-related"/>
</dbReference>
<dbReference type="PROSITE" id="PS50068">
    <property type="entry name" value="LDLRA_2"/>
    <property type="match status" value="7"/>
</dbReference>
<keyword evidence="10" id="KW-0472">Membrane</keyword>
<dbReference type="FunFam" id="4.10.400.10:FF:000002">
    <property type="entry name" value="Low-density lipoprotein receptor-related protein 1"/>
    <property type="match status" value="1"/>
</dbReference>
<dbReference type="SUPFAM" id="SSF57196">
    <property type="entry name" value="EGF/Laminin"/>
    <property type="match status" value="1"/>
</dbReference>
<dbReference type="GO" id="GO:0005886">
    <property type="term" value="C:plasma membrane"/>
    <property type="evidence" value="ECO:0007669"/>
    <property type="project" value="TreeGrafter"/>
</dbReference>
<organism evidence="15 16">
    <name type="scientific">Scleropages formosus</name>
    <name type="common">Asian bonytongue</name>
    <name type="synonym">Osteoglossum formosum</name>
    <dbReference type="NCBI Taxonomy" id="113540"/>
    <lineage>
        <taxon>Eukaryota</taxon>
        <taxon>Metazoa</taxon>
        <taxon>Chordata</taxon>
        <taxon>Craniata</taxon>
        <taxon>Vertebrata</taxon>
        <taxon>Euteleostomi</taxon>
        <taxon>Actinopterygii</taxon>
        <taxon>Neopterygii</taxon>
        <taxon>Teleostei</taxon>
        <taxon>Osteoglossocephala</taxon>
        <taxon>Osteoglossomorpha</taxon>
        <taxon>Osteoglossiformes</taxon>
        <taxon>Osteoglossidae</taxon>
        <taxon>Scleropages</taxon>
    </lineage>
</organism>
<gene>
    <name evidence="15" type="ORF">Z043_117744</name>
</gene>
<dbReference type="Pfam" id="PF00057">
    <property type="entry name" value="Ldl_recept_a"/>
    <property type="match status" value="7"/>
</dbReference>
<keyword evidence="3" id="KW-0245">EGF-like domain</keyword>
<evidence type="ECO:0000256" key="12">
    <source>
        <dbReference type="ARBA" id="ARBA00023170"/>
    </source>
</evidence>
<evidence type="ECO:0000256" key="3">
    <source>
        <dbReference type="ARBA" id="ARBA00022536"/>
    </source>
</evidence>
<dbReference type="CDD" id="cd00112">
    <property type="entry name" value="LDLa"/>
    <property type="match status" value="4"/>
</dbReference>
<keyword evidence="6" id="KW-0732">Signal</keyword>
<sequence length="379" mass="41537">DNACRVNYGGCSTLCLPIPGGRVCACADNQHLERNNITCSGEPEPQHCASNEFQCRNNRCIQASWRCDGDDDCLDGSDEEASICDSHSCPPDQFKCLNNRCIPKRWLCDGTNDCGNNEDESNGTCSAQTCQANQFSCQNGRCIPETWRCDRDDDCGDRSDETSSCNDDCGDGSDEVGCIRSCSGAQFQCSSGRCIPDHWACDGDNDCGDFSDESSACARGGECCTTVHWLVGLVSILDHYDKATLSRRSFSELLRVSECSVEEFHCRADGTCIPERWQCDGDKDCEDGSDEVGCEGTKKMCDPKAKFTCRESGKCISKNWVCDGDHDCEDHSDEEGCEASICKPPRYPCANDTSVCLSPERICNGRWDCADQSDEGPFC</sequence>
<dbReference type="PANTHER" id="PTHR22722:SF5">
    <property type="entry name" value="LOW-DENSITY LIPOPROTEIN RECEPTOR-RELATED PROTEIN 1B"/>
    <property type="match status" value="1"/>
</dbReference>
<dbReference type="PRINTS" id="PR00261">
    <property type="entry name" value="LDLRECEPTOR"/>
</dbReference>
<reference evidence="15 16" key="1">
    <citation type="submission" date="2015-08" db="EMBL/GenBank/DDBJ databases">
        <title>The genome of the Asian arowana (Scleropages formosus).</title>
        <authorList>
            <person name="Tan M.H."/>
            <person name="Gan H.M."/>
            <person name="Croft L.J."/>
            <person name="Austin C.M."/>
        </authorList>
    </citation>
    <scope>NUCLEOTIDE SEQUENCE [LARGE SCALE GENOMIC DNA]</scope>
    <source>
        <strain evidence="15">Aro1</strain>
    </source>
</reference>
<feature type="disulfide bond" evidence="14">
    <location>
        <begin position="279"/>
        <end position="294"/>
    </location>
</feature>
<feature type="disulfide bond" evidence="14">
    <location>
        <begin position="48"/>
        <end position="60"/>
    </location>
</feature>
<proteinExistence type="inferred from homology"/>
<keyword evidence="5" id="KW-0812">Transmembrane</keyword>
<dbReference type="FunFam" id="4.10.400.10:FF:000004">
    <property type="entry name" value="Low-density lipoprotein receptor-related protein 1"/>
    <property type="match status" value="1"/>
</dbReference>
<feature type="disulfide bond" evidence="14">
    <location>
        <begin position="189"/>
        <end position="207"/>
    </location>
</feature>
<accession>A0A0P7U0X4</accession>
<feature type="disulfide bond" evidence="14">
    <location>
        <begin position="89"/>
        <end position="101"/>
    </location>
</feature>
<comment type="caution">
    <text evidence="14">Lacks conserved residue(s) required for the propagation of feature annotation.</text>
</comment>
<evidence type="ECO:0000256" key="14">
    <source>
        <dbReference type="PROSITE-ProRule" id="PRU00124"/>
    </source>
</evidence>
<dbReference type="PROSITE" id="PS01209">
    <property type="entry name" value="LDLRA_1"/>
    <property type="match status" value="5"/>
</dbReference>
<feature type="disulfide bond" evidence="14">
    <location>
        <begin position="137"/>
        <end position="155"/>
    </location>
</feature>
<dbReference type="FunFam" id="4.10.400.10:FF:000005">
    <property type="entry name" value="low-density lipoprotein receptor-related protein 1B"/>
    <property type="match status" value="1"/>
</dbReference>
<comment type="caution">
    <text evidence="15">The sequence shown here is derived from an EMBL/GenBank/DDBJ whole genome shotgun (WGS) entry which is preliminary data.</text>
</comment>
<feature type="disulfide bond" evidence="14">
    <location>
        <begin position="130"/>
        <end position="142"/>
    </location>
</feature>
<comment type="similarity">
    <text evidence="2">Belongs to the LDLR family.</text>
</comment>
<evidence type="ECO:0000256" key="11">
    <source>
        <dbReference type="ARBA" id="ARBA00023157"/>
    </source>
</evidence>
<evidence type="ECO:0000256" key="6">
    <source>
        <dbReference type="ARBA" id="ARBA00022729"/>
    </source>
</evidence>
<dbReference type="Gene3D" id="2.10.25.10">
    <property type="entry name" value="Laminin"/>
    <property type="match status" value="1"/>
</dbReference>
<evidence type="ECO:0000256" key="7">
    <source>
        <dbReference type="ARBA" id="ARBA00022737"/>
    </source>
</evidence>
<feature type="disulfide bond" evidence="14">
    <location>
        <begin position="182"/>
        <end position="194"/>
    </location>
</feature>
<keyword evidence="8" id="KW-0106">Calcium</keyword>
<dbReference type="EMBL" id="JARO02007442">
    <property type="protein sequence ID" value="KPP63954.1"/>
    <property type="molecule type" value="Genomic_DNA"/>
</dbReference>
<dbReference type="GO" id="GO:0005041">
    <property type="term" value="F:low-density lipoprotein particle receptor activity"/>
    <property type="evidence" value="ECO:0007669"/>
    <property type="project" value="TreeGrafter"/>
</dbReference>
<dbReference type="FunFam" id="4.10.400.10:FF:000010">
    <property type="entry name" value="Low-density lipoprotein receptor-related protein 1"/>
    <property type="match status" value="1"/>
</dbReference>
<dbReference type="SUPFAM" id="SSF57424">
    <property type="entry name" value="LDL receptor-like module"/>
    <property type="match status" value="7"/>
</dbReference>
<name>A0A0P7U0X4_SCLFO</name>
<dbReference type="InterPro" id="IPR002172">
    <property type="entry name" value="LDrepeatLR_classA_rpt"/>
</dbReference>
<dbReference type="PANTHER" id="PTHR22722">
    <property type="entry name" value="LOW-DENSITY LIPOPROTEIN RECEPTOR-RELATED PROTEIN 2-RELATED"/>
    <property type="match status" value="1"/>
</dbReference>
<evidence type="ECO:0000256" key="4">
    <source>
        <dbReference type="ARBA" id="ARBA00022583"/>
    </source>
</evidence>
<feature type="disulfide bond" evidence="14">
    <location>
        <begin position="96"/>
        <end position="114"/>
    </location>
</feature>
<feature type="non-terminal residue" evidence="15">
    <location>
        <position position="1"/>
    </location>
</feature>
<evidence type="ECO:0000256" key="1">
    <source>
        <dbReference type="ARBA" id="ARBA00004479"/>
    </source>
</evidence>
<dbReference type="Pfam" id="PF14670">
    <property type="entry name" value="FXa_inhibition"/>
    <property type="match status" value="1"/>
</dbReference>
<evidence type="ECO:0000256" key="2">
    <source>
        <dbReference type="ARBA" id="ARBA00009939"/>
    </source>
</evidence>
<dbReference type="Gene3D" id="4.10.400.10">
    <property type="entry name" value="Low-density Lipoprotein Receptor"/>
    <property type="match status" value="7"/>
</dbReference>
<comment type="subcellular location">
    <subcellularLocation>
        <location evidence="1">Membrane</location>
        <topology evidence="1">Single-pass type I membrane protein</topology>
    </subcellularLocation>
</comment>
<evidence type="ECO:0000256" key="13">
    <source>
        <dbReference type="ARBA" id="ARBA00023180"/>
    </source>
</evidence>
<dbReference type="GO" id="GO:0043235">
    <property type="term" value="C:receptor complex"/>
    <property type="evidence" value="ECO:0007669"/>
    <property type="project" value="TreeGrafter"/>
</dbReference>
<evidence type="ECO:0000256" key="9">
    <source>
        <dbReference type="ARBA" id="ARBA00022989"/>
    </source>
</evidence>
<dbReference type="InterPro" id="IPR023415">
    <property type="entry name" value="LDLR_class-A_CS"/>
</dbReference>
<feature type="disulfide bond" evidence="14">
    <location>
        <begin position="55"/>
        <end position="73"/>
    </location>
</feature>
<keyword evidence="12" id="KW-0675">Receptor</keyword>
<keyword evidence="7" id="KW-0677">Repeat</keyword>
<evidence type="ECO:0000256" key="10">
    <source>
        <dbReference type="ARBA" id="ARBA00023136"/>
    </source>
</evidence>
<keyword evidence="13" id="KW-0325">Glycoprotein</keyword>
<evidence type="ECO:0000256" key="5">
    <source>
        <dbReference type="ARBA" id="ARBA00022692"/>
    </source>
</evidence>
<keyword evidence="4" id="KW-0254">Endocytosis</keyword>
<evidence type="ECO:0000313" key="15">
    <source>
        <dbReference type="EMBL" id="KPP63954.1"/>
    </source>
</evidence>
<keyword evidence="11 14" id="KW-1015">Disulfide bond</keyword>
<dbReference type="AlphaFoldDB" id="A0A0P7U0X4"/>
<dbReference type="FunFam" id="4.10.400.10:FF:000001">
    <property type="entry name" value="Low-density lipoprotein receptor-related protein 1"/>
    <property type="match status" value="1"/>
</dbReference>
<dbReference type="Proteomes" id="UP000034805">
    <property type="component" value="Unassembled WGS sequence"/>
</dbReference>
<keyword evidence="9" id="KW-1133">Transmembrane helix</keyword>
<evidence type="ECO:0000256" key="8">
    <source>
        <dbReference type="ARBA" id="ARBA00022837"/>
    </source>
</evidence>
<dbReference type="SMART" id="SM00192">
    <property type="entry name" value="LDLa"/>
    <property type="match status" value="7"/>
</dbReference>
<evidence type="ECO:0000313" key="16">
    <source>
        <dbReference type="Proteomes" id="UP000034805"/>
    </source>
</evidence>
<feature type="non-terminal residue" evidence="15">
    <location>
        <position position="379"/>
    </location>
</feature>
<feature type="disulfide bond" evidence="14">
    <location>
        <begin position="322"/>
        <end position="337"/>
    </location>
</feature>
<protein>
    <submittedName>
        <fullName evidence="15">Uncharacterized protein</fullName>
    </submittedName>
</protein>